<feature type="compositionally biased region" description="Low complexity" evidence="4">
    <location>
        <begin position="472"/>
        <end position="488"/>
    </location>
</feature>
<feature type="compositionally biased region" description="Polar residues" evidence="4">
    <location>
        <begin position="88"/>
        <end position="97"/>
    </location>
</feature>
<evidence type="ECO:0000256" key="3">
    <source>
        <dbReference type="PROSITE-ProRule" id="PRU00267"/>
    </source>
</evidence>
<keyword evidence="2 3" id="KW-0539">Nucleus</keyword>
<evidence type="ECO:0000256" key="4">
    <source>
        <dbReference type="SAM" id="MobiDB-lite"/>
    </source>
</evidence>
<reference evidence="7 8" key="1">
    <citation type="journal article" date="2014" name="BMC Genomics">
        <title>Comparative genomics of the major fungal agents of human and animal Sporotrichosis: Sporothrix schenckii and Sporothrix brasiliensis.</title>
        <authorList>
            <person name="Teixeira M.M."/>
            <person name="de Almeida L.G."/>
            <person name="Kubitschek-Barreira P."/>
            <person name="Alves F.L."/>
            <person name="Kioshima E.S."/>
            <person name="Abadio A.K."/>
            <person name="Fernandes L."/>
            <person name="Derengowski L.S."/>
            <person name="Ferreira K.S."/>
            <person name="Souza R.C."/>
            <person name="Ruiz J.C."/>
            <person name="de Andrade N.C."/>
            <person name="Paes H.C."/>
            <person name="Nicola A.M."/>
            <person name="Albuquerque P."/>
            <person name="Gerber A.L."/>
            <person name="Martins V.P."/>
            <person name="Peconick L.D."/>
            <person name="Neto A.V."/>
            <person name="Chaucanez C.B."/>
            <person name="Silva P.A."/>
            <person name="Cunha O.L."/>
            <person name="de Oliveira F.F."/>
            <person name="dos Santos T.C."/>
            <person name="Barros A.L."/>
            <person name="Soares M.A."/>
            <person name="de Oliveira L.M."/>
            <person name="Marini M.M."/>
            <person name="Villalobos-Duno H."/>
            <person name="Cunha M.M."/>
            <person name="de Hoog S."/>
            <person name="da Silveira J.F."/>
            <person name="Henrissat B."/>
            <person name="Nino-Vega G.A."/>
            <person name="Cisalpino P.S."/>
            <person name="Mora-Montes H.M."/>
            <person name="Almeida S.R."/>
            <person name="Stajich J.E."/>
            <person name="Lopes-Bezerra L.M."/>
            <person name="Vasconcelos A.T."/>
            <person name="Felipe M.S."/>
        </authorList>
    </citation>
    <scope>NUCLEOTIDE SEQUENCE [LARGE SCALE GENOMIC DNA]</scope>
    <source>
        <strain evidence="7 8">1099-18</strain>
    </source>
</reference>
<organism evidence="7 8">
    <name type="scientific">Sporothrix schenckii 1099-18</name>
    <dbReference type="NCBI Taxonomy" id="1397361"/>
    <lineage>
        <taxon>Eukaryota</taxon>
        <taxon>Fungi</taxon>
        <taxon>Dikarya</taxon>
        <taxon>Ascomycota</taxon>
        <taxon>Pezizomycotina</taxon>
        <taxon>Sordariomycetes</taxon>
        <taxon>Sordariomycetidae</taxon>
        <taxon>Ophiostomatales</taxon>
        <taxon>Ophiostomataceae</taxon>
        <taxon>Sporothrix</taxon>
    </lineage>
</organism>
<evidence type="ECO:0000259" key="6">
    <source>
        <dbReference type="PROSITE" id="PS50118"/>
    </source>
</evidence>
<evidence type="ECO:0000313" key="8">
    <source>
        <dbReference type="Proteomes" id="UP000033710"/>
    </source>
</evidence>
<dbReference type="InterPro" id="IPR036910">
    <property type="entry name" value="HMG_box_dom_sf"/>
</dbReference>
<feature type="region of interest" description="Disordered" evidence="4">
    <location>
        <begin position="68"/>
        <end position="101"/>
    </location>
</feature>
<feature type="DNA-binding region" description="HMG box" evidence="3">
    <location>
        <begin position="123"/>
        <end position="189"/>
    </location>
</feature>
<keyword evidence="1 3" id="KW-0238">DNA-binding</keyword>
<evidence type="ECO:0000256" key="2">
    <source>
        <dbReference type="ARBA" id="ARBA00023242"/>
    </source>
</evidence>
<dbReference type="CDD" id="cd09487">
    <property type="entry name" value="SAM_superfamily"/>
    <property type="match status" value="1"/>
</dbReference>
<dbReference type="PANTHER" id="PTHR46040">
    <property type="entry name" value="HIGH MOBILITY GROUP PROTEIN 2"/>
    <property type="match status" value="1"/>
</dbReference>
<dbReference type="SUPFAM" id="SSF47095">
    <property type="entry name" value="HMG-box"/>
    <property type="match status" value="1"/>
</dbReference>
<dbReference type="PROSITE" id="PS50118">
    <property type="entry name" value="HMG_BOX_2"/>
    <property type="match status" value="1"/>
</dbReference>
<feature type="compositionally biased region" description="Low complexity" evidence="4">
    <location>
        <begin position="423"/>
        <end position="454"/>
    </location>
</feature>
<comment type="caution">
    <text evidence="7">The sequence shown here is derived from an EMBL/GenBank/DDBJ whole genome shotgun (WGS) entry which is preliminary data.</text>
</comment>
<dbReference type="SUPFAM" id="SSF47769">
    <property type="entry name" value="SAM/Pointed domain"/>
    <property type="match status" value="1"/>
</dbReference>
<dbReference type="InterPro" id="IPR001660">
    <property type="entry name" value="SAM"/>
</dbReference>
<proteinExistence type="predicted"/>
<feature type="compositionally biased region" description="Basic and acidic residues" evidence="4">
    <location>
        <begin position="76"/>
        <end position="87"/>
    </location>
</feature>
<name>A0A0F2MIC9_SPOSC</name>
<dbReference type="InterPro" id="IPR009071">
    <property type="entry name" value="HMG_box_dom"/>
</dbReference>
<dbReference type="SMART" id="SM00454">
    <property type="entry name" value="SAM"/>
    <property type="match status" value="1"/>
</dbReference>
<sequence>MSQRLEDELEELQLTQYYDAFVDQGFDSWETLLDITESDLDALGVKLGHRRKLQRRIANYRGVAQDVSLVSPTRTPGEDSSRTDSTTKQEAPSNFNLDSRGAVPGVLAKRKYRRHPKPDENAPERPPSAYVLFSNKIREDLKGKNLSFTEIAKHVGENWQGLTAAEREPFETQAQLAKGKYNQDLAEYKKTDEYKRYMVYLQDFKAKHGGNQTQDNNAFKRIKLADFSTTNTPMLDGRSASPPTAHHQPDHGRSLHERHIKRNSEGLNDHGSQCGSESSRDINSHHASGKRHIRSTASGSDCQYSASPSPGLMHSPTPLNHRKNDDARSHDAHSYRSASSRPASRSPHAHTATVLPPSHGQSTAIRRSDSGDSAHMGLPSLSRMFHDNRHSHSPTTTGSMSGPRPDTGSNSPGLAPHSNHMMVSSSSASSASNVSNGSGTSSYSTASSNRSGSYPRTPLESSMPIHTLLSDASKSLSPTSPPKSSASSYRAQPDAQSSWQHPLRPPSLTSWNYSQAKLPAGHGPVDKNPL</sequence>
<protein>
    <submittedName>
        <fullName evidence="7">Chromatin-associated protein</fullName>
    </submittedName>
</protein>
<dbReference type="AlphaFoldDB" id="A0A0F2MIC9"/>
<feature type="compositionally biased region" description="Basic and acidic residues" evidence="4">
    <location>
        <begin position="322"/>
        <end position="334"/>
    </location>
</feature>
<dbReference type="OrthoDB" id="1919336at2759"/>
<dbReference type="Proteomes" id="UP000033710">
    <property type="component" value="Unassembled WGS sequence"/>
</dbReference>
<dbReference type="InterPro" id="IPR051965">
    <property type="entry name" value="ChromReg_NeuronalGeneExpr"/>
</dbReference>
<accession>A0A0F2MIC9</accession>
<feature type="compositionally biased region" description="Polar residues" evidence="4">
    <location>
        <begin position="295"/>
        <end position="308"/>
    </location>
</feature>
<dbReference type="Pfam" id="PF00505">
    <property type="entry name" value="HMG_box"/>
    <property type="match status" value="1"/>
</dbReference>
<evidence type="ECO:0000313" key="7">
    <source>
        <dbReference type="EMBL" id="KJR89433.1"/>
    </source>
</evidence>
<dbReference type="GO" id="GO:0010468">
    <property type="term" value="P:regulation of gene expression"/>
    <property type="evidence" value="ECO:0007669"/>
    <property type="project" value="TreeGrafter"/>
</dbReference>
<feature type="region of interest" description="Disordered" evidence="4">
    <location>
        <begin position="230"/>
        <end position="530"/>
    </location>
</feature>
<dbReference type="PANTHER" id="PTHR46040:SF3">
    <property type="entry name" value="HIGH MOBILITY GROUP PROTEIN 2"/>
    <property type="match status" value="1"/>
</dbReference>
<dbReference type="Gene3D" id="1.10.30.10">
    <property type="entry name" value="High mobility group box domain"/>
    <property type="match status" value="1"/>
</dbReference>
<dbReference type="GO" id="GO:0005634">
    <property type="term" value="C:nucleus"/>
    <property type="evidence" value="ECO:0007669"/>
    <property type="project" value="UniProtKB-UniRule"/>
</dbReference>
<feature type="compositionally biased region" description="Basic and acidic residues" evidence="4">
    <location>
        <begin position="247"/>
        <end position="268"/>
    </location>
</feature>
<dbReference type="KEGG" id="ssck:SPSK_06015"/>
<evidence type="ECO:0000256" key="1">
    <source>
        <dbReference type="ARBA" id="ARBA00023125"/>
    </source>
</evidence>
<feature type="compositionally biased region" description="Low complexity" evidence="4">
    <location>
        <begin position="335"/>
        <end position="350"/>
    </location>
</feature>
<dbReference type="Pfam" id="PF00536">
    <property type="entry name" value="SAM_1"/>
    <property type="match status" value="1"/>
</dbReference>
<dbReference type="PROSITE" id="PS50105">
    <property type="entry name" value="SAM_DOMAIN"/>
    <property type="match status" value="1"/>
</dbReference>
<dbReference type="SMART" id="SM00398">
    <property type="entry name" value="HMG"/>
    <property type="match status" value="1"/>
</dbReference>
<dbReference type="InterPro" id="IPR013761">
    <property type="entry name" value="SAM/pointed_sf"/>
</dbReference>
<gene>
    <name evidence="7" type="ORF">SPSK_06015</name>
</gene>
<dbReference type="GeneID" id="27668000"/>
<dbReference type="Gene3D" id="1.10.150.50">
    <property type="entry name" value="Transcription Factor, Ets-1"/>
    <property type="match status" value="1"/>
</dbReference>
<dbReference type="RefSeq" id="XP_016592109.1">
    <property type="nucleotide sequence ID" value="XM_016732723.1"/>
</dbReference>
<dbReference type="EMBL" id="AXCR01000001">
    <property type="protein sequence ID" value="KJR89433.1"/>
    <property type="molecule type" value="Genomic_DNA"/>
</dbReference>
<feature type="domain" description="SAM" evidence="5">
    <location>
        <begin position="1"/>
        <end position="63"/>
    </location>
</feature>
<reference evidence="7 8" key="2">
    <citation type="journal article" date="2015" name="Eukaryot. Cell">
        <title>Asexual propagation of a virulent clone complex in a human and feline outbreak of sporotrichosis.</title>
        <authorList>
            <person name="Teixeira Mde M."/>
            <person name="Rodrigues A.M."/>
            <person name="Tsui C.K."/>
            <person name="de Almeida L.G."/>
            <person name="Van Diepeningen A.D."/>
            <person name="van den Ende B.G."/>
            <person name="Fernandes G.F."/>
            <person name="Kano R."/>
            <person name="Hamelin R.C."/>
            <person name="Lopes-Bezerra L.M."/>
            <person name="Vasconcelos A.T."/>
            <person name="de Hoog S."/>
            <person name="de Camargo Z.P."/>
            <person name="Felipe M.S."/>
        </authorList>
    </citation>
    <scope>NUCLEOTIDE SEQUENCE [LARGE SCALE GENOMIC DNA]</scope>
    <source>
        <strain evidence="7 8">1099-18</strain>
    </source>
</reference>
<feature type="domain" description="HMG box" evidence="6">
    <location>
        <begin position="123"/>
        <end position="189"/>
    </location>
</feature>
<dbReference type="GO" id="GO:0003677">
    <property type="term" value="F:DNA binding"/>
    <property type="evidence" value="ECO:0007669"/>
    <property type="project" value="UniProtKB-UniRule"/>
</dbReference>
<evidence type="ECO:0000259" key="5">
    <source>
        <dbReference type="PROSITE" id="PS50105"/>
    </source>
</evidence>
<dbReference type="VEuPathDB" id="FungiDB:SPSK_06015"/>